<dbReference type="EMBL" id="CP095064">
    <property type="protein sequence ID" value="UOQ69071.1"/>
    <property type="molecule type" value="Genomic_DNA"/>
</dbReference>
<evidence type="ECO:0000313" key="2">
    <source>
        <dbReference type="EMBL" id="UOQ69071.1"/>
    </source>
</evidence>
<accession>A0ABY4GE42</accession>
<gene>
    <name evidence="2" type="ORF">MUN86_26575</name>
</gene>
<evidence type="ECO:0000313" key="3">
    <source>
        <dbReference type="Proteomes" id="UP000830401"/>
    </source>
</evidence>
<organism evidence="2 3">
    <name type="scientific">Hymenobacter volaticus</name>
    <dbReference type="NCBI Taxonomy" id="2932254"/>
    <lineage>
        <taxon>Bacteria</taxon>
        <taxon>Pseudomonadati</taxon>
        <taxon>Bacteroidota</taxon>
        <taxon>Cytophagia</taxon>
        <taxon>Cytophagales</taxon>
        <taxon>Hymenobacteraceae</taxon>
        <taxon>Hymenobacter</taxon>
    </lineage>
</organism>
<reference evidence="2" key="1">
    <citation type="submission" date="2022-04" db="EMBL/GenBank/DDBJ databases">
        <title>Hymenobacter sp. isolated from the air.</title>
        <authorList>
            <person name="Won M."/>
            <person name="Lee C.-M."/>
            <person name="Woen H.-Y."/>
            <person name="Kwon S.-W."/>
        </authorList>
    </citation>
    <scope>NUCLEOTIDE SEQUENCE</scope>
    <source>
        <strain evidence="2">5420S-77</strain>
        <plasmid evidence="2">unnamed3</plasmid>
    </source>
</reference>
<sequence length="58" mass="6175">MSFLKQLLTPFVEFEDDAKPGPAKPNPPATAPVATPQPATPSFLPPPLPAVPRMPSIR</sequence>
<dbReference type="RefSeq" id="WP_245126825.1">
    <property type="nucleotide sequence ID" value="NZ_CP095064.1"/>
</dbReference>
<proteinExistence type="predicted"/>
<feature type="region of interest" description="Disordered" evidence="1">
    <location>
        <begin position="15"/>
        <end position="58"/>
    </location>
</feature>
<keyword evidence="3" id="KW-1185">Reference proteome</keyword>
<evidence type="ECO:0000256" key="1">
    <source>
        <dbReference type="SAM" id="MobiDB-lite"/>
    </source>
</evidence>
<dbReference type="Proteomes" id="UP000830401">
    <property type="component" value="Plasmid unnamed3"/>
</dbReference>
<keyword evidence="2" id="KW-0614">Plasmid</keyword>
<protein>
    <submittedName>
        <fullName evidence="2">Uncharacterized protein</fullName>
    </submittedName>
</protein>
<feature type="compositionally biased region" description="Low complexity" evidence="1">
    <location>
        <begin position="31"/>
        <end position="42"/>
    </location>
</feature>
<name>A0ABY4GE42_9BACT</name>
<feature type="compositionally biased region" description="Pro residues" evidence="1">
    <location>
        <begin position="43"/>
        <end position="52"/>
    </location>
</feature>
<geneLocation type="plasmid" evidence="2 3">
    <name>unnamed3</name>
</geneLocation>